<dbReference type="Proteomes" id="UP001187531">
    <property type="component" value="Unassembled WGS sequence"/>
</dbReference>
<evidence type="ECO:0000256" key="6">
    <source>
        <dbReference type="SAM" id="MobiDB-lite"/>
    </source>
</evidence>
<comment type="caution">
    <text evidence="8">The sequence shown here is derived from an EMBL/GenBank/DDBJ whole genome shotgun (WGS) entry which is preliminary data.</text>
</comment>
<protein>
    <recommendedName>
        <fullName evidence="7">DDHD domain-containing protein</fullName>
    </recommendedName>
</protein>
<keyword evidence="3" id="KW-0488">Methylation</keyword>
<feature type="compositionally biased region" description="Polar residues" evidence="6">
    <location>
        <begin position="305"/>
        <end position="319"/>
    </location>
</feature>
<evidence type="ECO:0000256" key="3">
    <source>
        <dbReference type="ARBA" id="ARBA00022481"/>
    </source>
</evidence>
<dbReference type="FunFam" id="3.40.50.1000:FF:000173">
    <property type="entry name" value="Membrane-associated phosphatidylinositol transfer protein 2"/>
    <property type="match status" value="1"/>
</dbReference>
<dbReference type="AlphaFoldDB" id="A0AA88L5C1"/>
<keyword evidence="4" id="KW-0597">Phosphoprotein</keyword>
<dbReference type="EMBL" id="JAVRJZ010000018">
    <property type="protein sequence ID" value="KAK2708510.1"/>
    <property type="molecule type" value="Genomic_DNA"/>
</dbReference>
<dbReference type="Pfam" id="PF24695">
    <property type="entry name" value="PITM1-3"/>
    <property type="match status" value="1"/>
</dbReference>
<proteinExistence type="inferred from homology"/>
<evidence type="ECO:0000313" key="8">
    <source>
        <dbReference type="EMBL" id="KAK2708510.1"/>
    </source>
</evidence>
<dbReference type="GO" id="GO:0008526">
    <property type="term" value="F:phosphatidylinositol transfer activity"/>
    <property type="evidence" value="ECO:0007669"/>
    <property type="project" value="TreeGrafter"/>
</dbReference>
<comment type="subcellular location">
    <subcellularLocation>
        <location evidence="1">Endomembrane system</location>
        <topology evidence="1">Peripheral membrane protein</topology>
    </subcellularLocation>
</comment>
<dbReference type="PROSITE" id="PS51043">
    <property type="entry name" value="DDHD"/>
    <property type="match status" value="1"/>
</dbReference>
<dbReference type="CDD" id="cd08889">
    <property type="entry name" value="SRPBCC_PITPNM1-2_like"/>
    <property type="match status" value="1"/>
</dbReference>
<keyword evidence="9" id="KW-1185">Reference proteome</keyword>
<evidence type="ECO:0000256" key="5">
    <source>
        <dbReference type="ARBA" id="ARBA00022837"/>
    </source>
</evidence>
<dbReference type="PANTHER" id="PTHR10658">
    <property type="entry name" value="PHOSPHATIDYLINOSITOL TRANSFER PROTEIN"/>
    <property type="match status" value="1"/>
</dbReference>
<dbReference type="GO" id="GO:0035091">
    <property type="term" value="F:phosphatidylinositol binding"/>
    <property type="evidence" value="ECO:0007669"/>
    <property type="project" value="TreeGrafter"/>
</dbReference>
<dbReference type="InterPro" id="IPR023214">
    <property type="entry name" value="HAD_sf"/>
</dbReference>
<evidence type="ECO:0000259" key="7">
    <source>
        <dbReference type="PROSITE" id="PS51043"/>
    </source>
</evidence>
<dbReference type="SMART" id="SM00775">
    <property type="entry name" value="LNS2"/>
    <property type="match status" value="1"/>
</dbReference>
<dbReference type="GO" id="GO:0012505">
    <property type="term" value="C:endomembrane system"/>
    <property type="evidence" value="ECO:0007669"/>
    <property type="project" value="UniProtKB-SubCell"/>
</dbReference>
<dbReference type="InterPro" id="IPR036412">
    <property type="entry name" value="HAD-like_sf"/>
</dbReference>
<evidence type="ECO:0000256" key="4">
    <source>
        <dbReference type="ARBA" id="ARBA00022553"/>
    </source>
</evidence>
<dbReference type="InterPro" id="IPR031315">
    <property type="entry name" value="LNS2/PITP"/>
</dbReference>
<dbReference type="InterPro" id="IPR004177">
    <property type="entry name" value="DDHD_dom"/>
</dbReference>
<evidence type="ECO:0000256" key="2">
    <source>
        <dbReference type="ARBA" id="ARBA00010316"/>
    </source>
</evidence>
<dbReference type="InterPro" id="IPR001666">
    <property type="entry name" value="PI_transfer"/>
</dbReference>
<dbReference type="Gene3D" id="3.40.50.1000">
    <property type="entry name" value="HAD superfamily/HAD-like"/>
    <property type="match status" value="1"/>
</dbReference>
<dbReference type="Gene3D" id="3.30.530.20">
    <property type="match status" value="1"/>
</dbReference>
<dbReference type="FunFam" id="3.30.530.20:FF:000001">
    <property type="entry name" value="Phosphatidylinositol transfer protein membrane associated 2"/>
    <property type="match status" value="1"/>
</dbReference>
<comment type="similarity">
    <text evidence="2">Belongs to the PtdIns transfer protein family. PI transfer class IIA subfamily.</text>
</comment>
<dbReference type="GO" id="GO:0031210">
    <property type="term" value="F:phosphatidylcholine binding"/>
    <property type="evidence" value="ECO:0007669"/>
    <property type="project" value="TreeGrafter"/>
</dbReference>
<evidence type="ECO:0000313" key="9">
    <source>
        <dbReference type="Proteomes" id="UP001187531"/>
    </source>
</evidence>
<evidence type="ECO:0000256" key="1">
    <source>
        <dbReference type="ARBA" id="ARBA00004184"/>
    </source>
</evidence>
<reference evidence="8" key="1">
    <citation type="submission" date="2023-07" db="EMBL/GenBank/DDBJ databases">
        <title>Chromosome-level genome assembly of Artemia franciscana.</title>
        <authorList>
            <person name="Jo E."/>
        </authorList>
    </citation>
    <scope>NUCLEOTIDE SEQUENCE</scope>
    <source>
        <tissue evidence="8">Whole body</tissue>
    </source>
</reference>
<keyword evidence="5" id="KW-0106">Calcium</keyword>
<organism evidence="8 9">
    <name type="scientific">Artemia franciscana</name>
    <name type="common">Brine shrimp</name>
    <name type="synonym">Artemia sanfranciscana</name>
    <dbReference type="NCBI Taxonomy" id="6661"/>
    <lineage>
        <taxon>Eukaryota</taxon>
        <taxon>Metazoa</taxon>
        <taxon>Ecdysozoa</taxon>
        <taxon>Arthropoda</taxon>
        <taxon>Crustacea</taxon>
        <taxon>Branchiopoda</taxon>
        <taxon>Anostraca</taxon>
        <taxon>Artemiidae</taxon>
        <taxon>Artemia</taxon>
    </lineage>
</organism>
<dbReference type="PANTHER" id="PTHR10658:SF81">
    <property type="entry name" value="PROTEIN RETINAL DEGENERATION B"/>
    <property type="match status" value="1"/>
</dbReference>
<dbReference type="SUPFAM" id="SSF56784">
    <property type="entry name" value="HAD-like"/>
    <property type="match status" value="1"/>
</dbReference>
<name>A0AA88L5C1_ARTSF</name>
<dbReference type="Pfam" id="PF02862">
    <property type="entry name" value="DDHD"/>
    <property type="match status" value="1"/>
</dbReference>
<dbReference type="InterPro" id="IPR023393">
    <property type="entry name" value="START-like_dom_sf"/>
</dbReference>
<dbReference type="Pfam" id="PF02121">
    <property type="entry name" value="IP_trans"/>
    <property type="match status" value="1"/>
</dbReference>
<dbReference type="PRINTS" id="PR00391">
    <property type="entry name" value="PITRANSFER"/>
</dbReference>
<dbReference type="GO" id="GO:0046872">
    <property type="term" value="F:metal ion binding"/>
    <property type="evidence" value="ECO:0007669"/>
    <property type="project" value="InterPro"/>
</dbReference>
<feature type="region of interest" description="Disordered" evidence="6">
    <location>
        <begin position="353"/>
        <end position="372"/>
    </location>
</feature>
<dbReference type="GO" id="GO:0008525">
    <property type="term" value="F:phosphatidylcholine transporter activity"/>
    <property type="evidence" value="ECO:0007669"/>
    <property type="project" value="TreeGrafter"/>
</dbReference>
<dbReference type="GO" id="GO:0005737">
    <property type="term" value="C:cytoplasm"/>
    <property type="evidence" value="ECO:0007669"/>
    <property type="project" value="TreeGrafter"/>
</dbReference>
<sequence>MLTKEYRIPLPLTVDEYRIAQLYMIAKKSREESHGEGSGVEIIVNEPYGDGPGGNGQYTHKIYHVGSHLPAWLKSLLPKDALTVQEEAWNAYPYTRTRYTCPFVEKFSLDIETYYFNDDGHQENVFSLKGEDLKNRVVDLIDVVKDQLYGADYNPAEDPTLYKSNKTNRGPLTENWLQEYWNICKNQSTPTEDGKAIMCAYKLCRVEFKYWGMQSKIEKFIHDIALRKTMLRAHRQAWAWMDEWWGLSMDDIRDFERQTMVALAKTMRGEEIAENEPASTPEIESLQEEHEDRSSQPPTPPYVSKCTNQEPSSAITDSVQPRRASRRRRTGADALVYAQSASFDNLKIETINDTQEEQSSSEDEFFDCQNSTHESSQMVKWSSLELLGTEDDESPSESPGPSKANEDSIFAPRFMERRVSRRNPKDRGVRSHLVLQGCKSASPVLSASPTHQSSVPIHLILVFHAGTVLDGCVDASSRQSDIATFRASLDTVARQHYSSACGRLAVRLIPCPQPAASALAVISSLSTVPGDPGSVQQKIPIGALPVLAVQTPSYIECVRNTVIAANNVYREFRQTSVNFDGSVEIVADCMGSVLAYDAISGLKTEERLEFSVNNLFLLGSPLGLVLASRKLCGSKPNDISKPTSSQVFNLFHTTDPLAVRLEPIISARFTSTAPFGVPRYQKFPLGDGKPYHLLEFLQSHADQLGEENGDISHNGKLDLQIVSSLTRRWWGVKRLDYALYCPDGLGSFPSEALPHLFHASYWESYDLAAFILRQICRGEVNSSDDGGQSDGVFTPTDPCEKWLRKRTSVKLKNVGANHRGNDIILKEGMPQIVTARFMYGPLDFALTGEKVDVYIRICTAGGDLGEWAHMASEITDRSGRLQYTIPPNKSLGPGIHQVKFVVRGDHTSTGLSLCILPPKTQAAVFSIDGAFTASVSVTGKDPKVRAGAVDVARHWQELGYLIIYITARPDMQLRRVVAWLAQHNFPNGLVSFADGLSTDPLRHKAEYLKHLVQEVGLEIRVAYGSKKDIGIYASVGLRPEQIFVVGRPPKKNLTEATAISEGYAAHLATLNFPGLCLPANNNSGLMIPRGCLSLPGQDCLVRRRSVR</sequence>
<accession>A0AA88L5C1</accession>
<dbReference type="EMBL" id="JAVRJZ010000018">
    <property type="protein sequence ID" value="KAK2708511.1"/>
    <property type="molecule type" value="Genomic_DNA"/>
</dbReference>
<gene>
    <name evidence="8" type="ORF">QYM36_014198</name>
</gene>
<dbReference type="SMART" id="SM01127">
    <property type="entry name" value="DDHD"/>
    <property type="match status" value="1"/>
</dbReference>
<dbReference type="SUPFAM" id="SSF55961">
    <property type="entry name" value="Bet v1-like"/>
    <property type="match status" value="1"/>
</dbReference>
<dbReference type="InterPro" id="IPR055261">
    <property type="entry name" value="PI_transfer_N"/>
</dbReference>
<feature type="compositionally biased region" description="Acidic residues" evidence="6">
    <location>
        <begin position="354"/>
        <end position="366"/>
    </location>
</feature>
<dbReference type="Pfam" id="PF24694">
    <property type="entry name" value="LNS2_PITM1-3"/>
    <property type="match status" value="1"/>
</dbReference>
<feature type="domain" description="DDHD" evidence="7">
    <location>
        <begin position="608"/>
        <end position="777"/>
    </location>
</feature>
<feature type="region of interest" description="Disordered" evidence="6">
    <location>
        <begin position="268"/>
        <end position="330"/>
    </location>
</feature>